<gene>
    <name evidence="2" type="ORF">MNBD_CHLOROFLEXI01-2543</name>
    <name evidence="1" type="ORF">MNBD_CHLOROFLEXI01-2569</name>
</gene>
<accession>A0A3B0UFW3</accession>
<dbReference type="EMBL" id="UOEU01000725">
    <property type="protein sequence ID" value="VAW38986.1"/>
    <property type="molecule type" value="Genomic_DNA"/>
</dbReference>
<sequence length="21" mass="2293">MGKRRTAKVNLVGLSKADYKG</sequence>
<dbReference type="AlphaFoldDB" id="A0A3B0UFW3"/>
<organism evidence="1">
    <name type="scientific">hydrothermal vent metagenome</name>
    <dbReference type="NCBI Taxonomy" id="652676"/>
    <lineage>
        <taxon>unclassified sequences</taxon>
        <taxon>metagenomes</taxon>
        <taxon>ecological metagenomes</taxon>
    </lineage>
</organism>
<proteinExistence type="predicted"/>
<dbReference type="EMBL" id="UOEU01000010">
    <property type="protein sequence ID" value="VAW29895.1"/>
    <property type="molecule type" value="Genomic_DNA"/>
</dbReference>
<protein>
    <submittedName>
        <fullName evidence="1">Uncharacterized protein</fullName>
    </submittedName>
</protein>
<evidence type="ECO:0000313" key="2">
    <source>
        <dbReference type="EMBL" id="VAW38986.1"/>
    </source>
</evidence>
<name>A0A3B0UFW3_9ZZZZ</name>
<evidence type="ECO:0000313" key="1">
    <source>
        <dbReference type="EMBL" id="VAW29895.1"/>
    </source>
</evidence>
<reference evidence="1" key="1">
    <citation type="submission" date="2018-06" db="EMBL/GenBank/DDBJ databases">
        <authorList>
            <person name="Zhirakovskaya E."/>
        </authorList>
    </citation>
    <scope>NUCLEOTIDE SEQUENCE</scope>
</reference>
<feature type="non-terminal residue" evidence="1">
    <location>
        <position position="21"/>
    </location>
</feature>